<dbReference type="SUPFAM" id="SSF51695">
    <property type="entry name" value="PLC-like phosphodiesterases"/>
    <property type="match status" value="1"/>
</dbReference>
<dbReference type="GO" id="GO:0008081">
    <property type="term" value="F:phosphoric diester hydrolase activity"/>
    <property type="evidence" value="ECO:0007669"/>
    <property type="project" value="InterPro"/>
</dbReference>
<accession>A0A8S5PBB9</accession>
<dbReference type="GO" id="GO:0006629">
    <property type="term" value="P:lipid metabolic process"/>
    <property type="evidence" value="ECO:0007669"/>
    <property type="project" value="InterPro"/>
</dbReference>
<dbReference type="PANTHER" id="PTHR13593">
    <property type="match status" value="1"/>
</dbReference>
<protein>
    <recommendedName>
        <fullName evidence="2">Phosphatidylinositol-specific phospholipase C X domain-containing protein</fullName>
    </recommendedName>
</protein>
<dbReference type="PANTHER" id="PTHR13593:SF113">
    <property type="entry name" value="SI:DKEY-266F7.9"/>
    <property type="match status" value="1"/>
</dbReference>
<sequence>MEQKQGTPIIGTHNTMTYLRPQKWYGWFMIPFARCQRKTIEEQWYDGARCFDLRIRFTKQGEPYFAHGLYECTHEVKPIDVLVQLDRLMIRYNQPAFVRLILEDPDKQNHKVFYFKRFCQAWSEDNMMHLFGGNRKGDWAQIVEFDYKPNLTQYVGSMMDDARWYEKFMPFAYAWRRNKKNKQNPQGDIAIYDFI</sequence>
<name>A0A8S5PBB9_9CAUD</name>
<evidence type="ECO:0008006" key="2">
    <source>
        <dbReference type="Google" id="ProtNLM"/>
    </source>
</evidence>
<dbReference type="InterPro" id="IPR051057">
    <property type="entry name" value="PI-PLC_domain"/>
</dbReference>
<reference evidence="1" key="1">
    <citation type="journal article" date="2021" name="Proc. Natl. Acad. Sci. U.S.A.">
        <title>A Catalog of Tens of Thousands of Viruses from Human Metagenomes Reveals Hidden Associations with Chronic Diseases.</title>
        <authorList>
            <person name="Tisza M.J."/>
            <person name="Buck C.B."/>
        </authorList>
    </citation>
    <scope>NUCLEOTIDE SEQUENCE</scope>
    <source>
        <strain evidence="1">CtCeQ13</strain>
    </source>
</reference>
<dbReference type="InterPro" id="IPR017946">
    <property type="entry name" value="PLC-like_Pdiesterase_TIM-brl"/>
</dbReference>
<evidence type="ECO:0000313" key="1">
    <source>
        <dbReference type="EMBL" id="DAE03976.1"/>
    </source>
</evidence>
<proteinExistence type="predicted"/>
<dbReference type="EMBL" id="BK015381">
    <property type="protein sequence ID" value="DAE03976.1"/>
    <property type="molecule type" value="Genomic_DNA"/>
</dbReference>
<dbReference type="PROSITE" id="PS50007">
    <property type="entry name" value="PIPLC_X_DOMAIN"/>
    <property type="match status" value="1"/>
</dbReference>
<organism evidence="1">
    <name type="scientific">Siphoviridae sp. ctCeQ13</name>
    <dbReference type="NCBI Taxonomy" id="2825380"/>
    <lineage>
        <taxon>Viruses</taxon>
        <taxon>Duplodnaviria</taxon>
        <taxon>Heunggongvirae</taxon>
        <taxon>Uroviricota</taxon>
        <taxon>Caudoviricetes</taxon>
    </lineage>
</organism>
<dbReference type="Gene3D" id="3.20.20.190">
    <property type="entry name" value="Phosphatidylinositol (PI) phosphodiesterase"/>
    <property type="match status" value="1"/>
</dbReference>